<dbReference type="InterPro" id="IPR006121">
    <property type="entry name" value="HMA_dom"/>
</dbReference>
<reference evidence="5" key="3">
    <citation type="journal article" date="2020" name="Plant Biotechnol. J.">
        <title>The pomegranate (Punica granatum L.) draft genome dissects genetic divergence between soft- and hard-seeded cultivars.</title>
        <authorList>
            <person name="Luo X."/>
            <person name="Li H."/>
            <person name="Wu Z."/>
            <person name="Yao W."/>
            <person name="Zhao P."/>
            <person name="Cao D."/>
            <person name="Yu H."/>
            <person name="Li K."/>
            <person name="Poudel K."/>
            <person name="Zhao D."/>
            <person name="Zhang F."/>
            <person name="Xia X."/>
            <person name="Chen L."/>
            <person name="Wang Q."/>
            <person name="Jing D."/>
            <person name="Cao S."/>
        </authorList>
    </citation>
    <scope>NUCLEOTIDE SEQUENCE [LARGE SCALE GENOMIC DNA]</scope>
</reference>
<reference evidence="6" key="4">
    <citation type="submission" date="2025-04" db="UniProtKB">
        <authorList>
            <consortium name="RefSeq"/>
        </authorList>
    </citation>
    <scope>IDENTIFICATION</scope>
    <source>
        <tissue evidence="6">Leaf</tissue>
    </source>
</reference>
<dbReference type="PANTHER" id="PTHR47005">
    <property type="entry name" value="HEAVY METAL TRANSPORT/DETOXIFICATION SUPERFAMILY PROTEIN"/>
    <property type="match status" value="1"/>
</dbReference>
<evidence type="ECO:0000313" key="4">
    <source>
        <dbReference type="Proteomes" id="UP000197138"/>
    </source>
</evidence>
<name>A0A218XK96_PUNGR</name>
<reference evidence="4" key="1">
    <citation type="journal article" date="2017" name="Plant J.">
        <title>The pomegranate (Punica granatum L.) genome and the genomics of punicalagin biosynthesis.</title>
        <authorList>
            <person name="Qin G."/>
            <person name="Xu C."/>
            <person name="Ming R."/>
            <person name="Tang H."/>
            <person name="Guyot R."/>
            <person name="Kramer E.M."/>
            <person name="Hu Y."/>
            <person name="Yi X."/>
            <person name="Qi Y."/>
            <person name="Xu X."/>
            <person name="Gao Z."/>
            <person name="Pan H."/>
            <person name="Jian J."/>
            <person name="Tian Y."/>
            <person name="Yue Z."/>
            <person name="Xu Y."/>
        </authorList>
    </citation>
    <scope>NUCLEOTIDE SEQUENCE [LARGE SCALE GENOMIC DNA]</scope>
    <source>
        <strain evidence="4">cv. Dabenzi</strain>
    </source>
</reference>
<evidence type="ECO:0000259" key="2">
    <source>
        <dbReference type="PROSITE" id="PS50846"/>
    </source>
</evidence>
<evidence type="ECO:0000313" key="6">
    <source>
        <dbReference type="RefSeq" id="XP_031396265.1"/>
    </source>
</evidence>
<organism evidence="3 4">
    <name type="scientific">Punica granatum</name>
    <name type="common">Pomegranate</name>
    <dbReference type="NCBI Taxonomy" id="22663"/>
    <lineage>
        <taxon>Eukaryota</taxon>
        <taxon>Viridiplantae</taxon>
        <taxon>Streptophyta</taxon>
        <taxon>Embryophyta</taxon>
        <taxon>Tracheophyta</taxon>
        <taxon>Spermatophyta</taxon>
        <taxon>Magnoliopsida</taxon>
        <taxon>eudicotyledons</taxon>
        <taxon>Gunneridae</taxon>
        <taxon>Pentapetalae</taxon>
        <taxon>rosids</taxon>
        <taxon>malvids</taxon>
        <taxon>Myrtales</taxon>
        <taxon>Lythraceae</taxon>
        <taxon>Punica</taxon>
    </lineage>
</organism>
<dbReference type="PANTHER" id="PTHR47005:SF19">
    <property type="entry name" value="HEAVY METAL-ASSOCIATED ISOPRENYLATED PLANT PROTEIN 3-LIKE"/>
    <property type="match status" value="1"/>
</dbReference>
<dbReference type="SUPFAM" id="SSF55008">
    <property type="entry name" value="HMA, heavy metal-associated domain"/>
    <property type="match status" value="1"/>
</dbReference>
<dbReference type="Gene3D" id="3.30.70.100">
    <property type="match status" value="1"/>
</dbReference>
<protein>
    <submittedName>
        <fullName evidence="6">Heavy metal-associated isoprenylated plant protein 39-like</fullName>
    </submittedName>
</protein>
<reference evidence="3" key="2">
    <citation type="submission" date="2017-06" db="EMBL/GenBank/DDBJ databases">
        <title>The pomegranate genome and the genomics of punicalagin biosynthesis.</title>
        <authorList>
            <person name="Xu C."/>
        </authorList>
    </citation>
    <scope>NUCLEOTIDE SEQUENCE [LARGE SCALE GENOMIC DNA]</scope>
    <source>
        <tissue evidence="3">Fresh leaf</tissue>
    </source>
</reference>
<evidence type="ECO:0000256" key="1">
    <source>
        <dbReference type="SAM" id="MobiDB-lite"/>
    </source>
</evidence>
<dbReference type="AlphaFoldDB" id="A0A218XK96"/>
<dbReference type="InterPro" id="IPR036163">
    <property type="entry name" value="HMA_dom_sf"/>
</dbReference>
<gene>
    <name evidence="6" type="primary">LOC116207457</name>
    <name evidence="3" type="ORF">CDL15_Pgr029068</name>
</gene>
<dbReference type="EMBL" id="MTKT01001158">
    <property type="protein sequence ID" value="OWM85645.1"/>
    <property type="molecule type" value="Genomic_DNA"/>
</dbReference>
<sequence length="222" mass="25210">MAEKVTIMVIKVDLQCDRCYRKIRKVLCSFPEIRDQVYDEKQNLVTITVVSCCPERILKKICSKGGKSVEKIEMISRDKKKEGGDKAKDGSGEKKKDEQKGKEADPKKKESDKTAAKQPEKKKEGGDKPKEIKEPEKKVAKESMPVPVAGYPSIFPPVYPLQAYYDPYQQHQVYAGGHMSCPCNQCHGMPGYYMAREGNRGNYYGNRVDYFSEENPSFCTVM</sequence>
<evidence type="ECO:0000313" key="5">
    <source>
        <dbReference type="Proteomes" id="UP000515151"/>
    </source>
</evidence>
<accession>A0A218XK96</accession>
<dbReference type="GO" id="GO:0046872">
    <property type="term" value="F:metal ion binding"/>
    <property type="evidence" value="ECO:0007669"/>
    <property type="project" value="InterPro"/>
</dbReference>
<keyword evidence="5" id="KW-1185">Reference proteome</keyword>
<dbReference type="GeneID" id="116207457"/>
<evidence type="ECO:0000313" key="3">
    <source>
        <dbReference type="EMBL" id="OWM85645.1"/>
    </source>
</evidence>
<dbReference type="OrthoDB" id="785270at2759"/>
<feature type="domain" description="HMA" evidence="2">
    <location>
        <begin position="5"/>
        <end position="69"/>
    </location>
</feature>
<feature type="region of interest" description="Disordered" evidence="1">
    <location>
        <begin position="73"/>
        <end position="139"/>
    </location>
</feature>
<dbReference type="Proteomes" id="UP000515151">
    <property type="component" value="Chromosome 5"/>
</dbReference>
<dbReference type="PROSITE" id="PS50846">
    <property type="entry name" value="HMA_2"/>
    <property type="match status" value="1"/>
</dbReference>
<proteinExistence type="predicted"/>
<dbReference type="Proteomes" id="UP000197138">
    <property type="component" value="Unassembled WGS sequence"/>
</dbReference>
<dbReference type="RefSeq" id="XP_031396265.1">
    <property type="nucleotide sequence ID" value="XM_031540405.1"/>
</dbReference>